<feature type="domain" description="ENTH" evidence="12">
    <location>
        <begin position="1"/>
        <end position="127"/>
    </location>
</feature>
<evidence type="ECO:0000256" key="4">
    <source>
        <dbReference type="ARBA" id="ARBA00008011"/>
    </source>
</evidence>
<evidence type="ECO:0000256" key="3">
    <source>
        <dbReference type="ARBA" id="ARBA00004600"/>
    </source>
</evidence>
<keyword evidence="10" id="KW-0175">Coiled coil</keyword>
<dbReference type="GO" id="GO:0072583">
    <property type="term" value="P:clathrin-dependent endocytosis"/>
    <property type="evidence" value="ECO:0007669"/>
    <property type="project" value="InterPro"/>
</dbReference>
<keyword evidence="14" id="KW-1185">Reference proteome</keyword>
<comment type="subcellular location">
    <subcellularLocation>
        <location evidence="1">Cytoplasmic vesicle</location>
        <location evidence="1">Clathrin-coated vesicle</location>
    </subcellularLocation>
    <subcellularLocation>
        <location evidence="2">Golgi apparatus</location>
    </subcellularLocation>
    <subcellularLocation>
        <location evidence="3">Membrane</location>
        <location evidence="3">Clathrin-coated pit</location>
    </subcellularLocation>
</comment>
<dbReference type="InterPro" id="IPR045192">
    <property type="entry name" value="AP180-like"/>
</dbReference>
<keyword evidence="9" id="KW-0968">Cytoplasmic vesicle</keyword>
<evidence type="ECO:0000256" key="1">
    <source>
        <dbReference type="ARBA" id="ARBA00004132"/>
    </source>
</evidence>
<dbReference type="AlphaFoldDB" id="A0A8C7Y7I8"/>
<feature type="compositionally biased region" description="Low complexity" evidence="11">
    <location>
        <begin position="626"/>
        <end position="641"/>
    </location>
</feature>
<dbReference type="GO" id="GO:0005905">
    <property type="term" value="C:clathrin-coated pit"/>
    <property type="evidence" value="ECO:0007669"/>
    <property type="project" value="UniProtKB-SubCell"/>
</dbReference>
<name>A0A8C7Y7I8_9TELE</name>
<dbReference type="GO" id="GO:0005546">
    <property type="term" value="F:phosphatidylinositol-4,5-bisphosphate binding"/>
    <property type="evidence" value="ECO:0007669"/>
    <property type="project" value="TreeGrafter"/>
</dbReference>
<dbReference type="GO" id="GO:0000149">
    <property type="term" value="F:SNARE binding"/>
    <property type="evidence" value="ECO:0007669"/>
    <property type="project" value="TreeGrafter"/>
</dbReference>
<dbReference type="InterPro" id="IPR008942">
    <property type="entry name" value="ENTH_VHS"/>
</dbReference>
<dbReference type="Gene3D" id="1.25.40.90">
    <property type="match status" value="1"/>
</dbReference>
<dbReference type="InterPro" id="IPR014712">
    <property type="entry name" value="ANTH_dom_sf"/>
</dbReference>
<dbReference type="GO" id="GO:0016185">
    <property type="term" value="P:synaptic vesicle budding from presynaptic endocytic zone membrane"/>
    <property type="evidence" value="ECO:0007669"/>
    <property type="project" value="TreeGrafter"/>
</dbReference>
<evidence type="ECO:0000256" key="10">
    <source>
        <dbReference type="SAM" id="Coils"/>
    </source>
</evidence>
<feature type="region of interest" description="Disordered" evidence="11">
    <location>
        <begin position="614"/>
        <end position="659"/>
    </location>
</feature>
<feature type="coiled-coil region" evidence="10">
    <location>
        <begin position="303"/>
        <end position="330"/>
    </location>
</feature>
<dbReference type="GO" id="GO:0098894">
    <property type="term" value="C:extrinsic component of presynaptic endocytic zone membrane"/>
    <property type="evidence" value="ECO:0007669"/>
    <property type="project" value="TreeGrafter"/>
</dbReference>
<evidence type="ECO:0000256" key="5">
    <source>
        <dbReference type="ARBA" id="ARBA00022583"/>
    </source>
</evidence>
<dbReference type="FunFam" id="1.25.40.90:FF:000034">
    <property type="entry name" value="Phosphatidylinositol-binding clathrin assembly protein-like"/>
    <property type="match status" value="1"/>
</dbReference>
<evidence type="ECO:0000256" key="8">
    <source>
        <dbReference type="ARBA" id="ARBA00023176"/>
    </source>
</evidence>
<evidence type="ECO:0000313" key="14">
    <source>
        <dbReference type="Proteomes" id="UP000694383"/>
    </source>
</evidence>
<protein>
    <submittedName>
        <fullName evidence="13">Phosphatidylinositol binding clathrin assembly protein b</fullName>
    </submittedName>
</protein>
<evidence type="ECO:0000256" key="9">
    <source>
        <dbReference type="ARBA" id="ARBA00023329"/>
    </source>
</evidence>
<dbReference type="GO" id="GO:0005545">
    <property type="term" value="F:1-phosphatidylinositol binding"/>
    <property type="evidence" value="ECO:0007669"/>
    <property type="project" value="InterPro"/>
</dbReference>
<evidence type="ECO:0000259" key="12">
    <source>
        <dbReference type="PROSITE" id="PS50942"/>
    </source>
</evidence>
<dbReference type="SMART" id="SM00273">
    <property type="entry name" value="ENTH"/>
    <property type="match status" value="1"/>
</dbReference>
<dbReference type="GeneTree" id="ENSGT00950000183068"/>
<dbReference type="InterPro" id="IPR011417">
    <property type="entry name" value="ANTH_dom"/>
</dbReference>
<keyword evidence="6" id="KW-0333">Golgi apparatus</keyword>
<evidence type="ECO:0000256" key="6">
    <source>
        <dbReference type="ARBA" id="ARBA00023034"/>
    </source>
</evidence>
<dbReference type="GO" id="GO:0005794">
    <property type="term" value="C:Golgi apparatus"/>
    <property type="evidence" value="ECO:0007669"/>
    <property type="project" value="UniProtKB-SubCell"/>
</dbReference>
<comment type="similarity">
    <text evidence="4">Belongs to the PICALM/SNAP91 family.</text>
</comment>
<sequence>MCQFHCSLQSAPLIPLLYSPSVIFWGQINHPRIMNVNIPQLADSLFERTTNTSWVVVFKSLITTHHLMVYGNERFVQYLASRNTLFNLSNFLDKSGLQGYDMSTFIRRYSRYLNEKAVSYRQVAFDFTKVKRGVDGVMRTMNTEKLLKTIPIIQNQMDALLDFNVNANELTNGVINAAFMLLFKDSIRLFAAYNEGIINLLEKYFDMKKTQCKEGLDIYKKFLTRMTRISEFLKVAEQVGIDRGDIPDLSQAPSSLLEALEQHLASLEGKKVKDSTAASRASTLSNAVSSLASTGMSFTKVDEREKQAALEEEQARLKALKEQRLKELSKRPSFSTTDTSPISTTGGTISTAPAIDLFSTPSCSNGAVKMENDLFDLQSTFQPSMHSGATGLPAATAWADPFTSAEAGDDSMPNLNPFLSKLVVDATHLPVVSSDGVSFSSRTSAHEMFGYSAPQAPPQQPAGALQVDFESVFGNKASGILIIVFESVLFALPDITGGILKPTLAGSNLASNQLPEKLVSDDLDSSLANLVGSECGLLTVQPVCWVQPGEKRMTGGTNWQPKAAPTTTWNPVSMAPSIMAFPATTPTGMMGYSMPPQMSTMGMMNPPTMMYTQPVMRPPNPFGSVSSAQPSAASSPSSQSPLRAPGQDPFAHLSLKDFL</sequence>
<dbReference type="Pfam" id="PF07651">
    <property type="entry name" value="ANTH"/>
    <property type="match status" value="1"/>
</dbReference>
<dbReference type="PANTHER" id="PTHR22951">
    <property type="entry name" value="CLATHRIN ASSEMBLY PROTEIN"/>
    <property type="match status" value="1"/>
</dbReference>
<dbReference type="GO" id="GO:0048268">
    <property type="term" value="P:clathrin coat assembly"/>
    <property type="evidence" value="ECO:0007669"/>
    <property type="project" value="InterPro"/>
</dbReference>
<dbReference type="SUPFAM" id="SSF48464">
    <property type="entry name" value="ENTH/VHS domain"/>
    <property type="match status" value="1"/>
</dbReference>
<evidence type="ECO:0000313" key="13">
    <source>
        <dbReference type="Ensembl" id="ENSOSIP00000023330.1"/>
    </source>
</evidence>
<organism evidence="13 14">
    <name type="scientific">Oryzias sinensis</name>
    <name type="common">Chinese medaka</name>
    <dbReference type="NCBI Taxonomy" id="183150"/>
    <lineage>
        <taxon>Eukaryota</taxon>
        <taxon>Metazoa</taxon>
        <taxon>Chordata</taxon>
        <taxon>Craniata</taxon>
        <taxon>Vertebrata</taxon>
        <taxon>Euteleostomi</taxon>
        <taxon>Actinopterygii</taxon>
        <taxon>Neopterygii</taxon>
        <taxon>Teleostei</taxon>
        <taxon>Neoteleostei</taxon>
        <taxon>Acanthomorphata</taxon>
        <taxon>Ovalentaria</taxon>
        <taxon>Atherinomorphae</taxon>
        <taxon>Beloniformes</taxon>
        <taxon>Adrianichthyidae</taxon>
        <taxon>Oryziinae</taxon>
        <taxon>Oryzias</taxon>
    </lineage>
</organism>
<evidence type="ECO:0000256" key="2">
    <source>
        <dbReference type="ARBA" id="ARBA00004555"/>
    </source>
</evidence>
<reference evidence="13" key="2">
    <citation type="submission" date="2025-09" db="UniProtKB">
        <authorList>
            <consortium name="Ensembl"/>
        </authorList>
    </citation>
    <scope>IDENTIFICATION</scope>
</reference>
<keyword evidence="8" id="KW-0168">Coated pit</keyword>
<dbReference type="PANTHER" id="PTHR22951:SF16">
    <property type="entry name" value="PHOSPHATIDYLINOSITOL-BINDING CLATHRIN ASSEMBLY PROTEIN"/>
    <property type="match status" value="1"/>
</dbReference>
<keyword evidence="5" id="KW-0254">Endocytosis</keyword>
<dbReference type="GO" id="GO:0008021">
    <property type="term" value="C:synaptic vesicle"/>
    <property type="evidence" value="ECO:0007669"/>
    <property type="project" value="TreeGrafter"/>
</dbReference>
<reference evidence="13" key="1">
    <citation type="submission" date="2025-08" db="UniProtKB">
        <authorList>
            <consortium name="Ensembl"/>
        </authorList>
    </citation>
    <scope>IDENTIFICATION</scope>
</reference>
<dbReference type="Ensembl" id="ENSOSIT00000024633.1">
    <property type="protein sequence ID" value="ENSOSIP00000023330.1"/>
    <property type="gene ID" value="ENSOSIG00000004762.1"/>
</dbReference>
<dbReference type="SUPFAM" id="SSF89009">
    <property type="entry name" value="GAT-like domain"/>
    <property type="match status" value="1"/>
</dbReference>
<dbReference type="Gene3D" id="1.20.58.150">
    <property type="entry name" value="ANTH domain"/>
    <property type="match status" value="1"/>
</dbReference>
<proteinExistence type="inferred from homology"/>
<dbReference type="FunFam" id="1.20.58.150:FF:000001">
    <property type="entry name" value="phosphatidylinositol-binding clathrin assembly protein-like isoform X1"/>
    <property type="match status" value="1"/>
</dbReference>
<dbReference type="InterPro" id="IPR013809">
    <property type="entry name" value="ENTH"/>
</dbReference>
<dbReference type="Proteomes" id="UP000694383">
    <property type="component" value="Unplaced"/>
</dbReference>
<dbReference type="GO" id="GO:0030136">
    <property type="term" value="C:clathrin-coated vesicle"/>
    <property type="evidence" value="ECO:0007669"/>
    <property type="project" value="UniProtKB-SubCell"/>
</dbReference>
<accession>A0A8C7Y7I8</accession>
<evidence type="ECO:0000256" key="11">
    <source>
        <dbReference type="SAM" id="MobiDB-lite"/>
    </source>
</evidence>
<keyword evidence="7" id="KW-0472">Membrane</keyword>
<dbReference type="PROSITE" id="PS50942">
    <property type="entry name" value="ENTH"/>
    <property type="match status" value="1"/>
</dbReference>
<dbReference type="GO" id="GO:0032050">
    <property type="term" value="F:clathrin heavy chain binding"/>
    <property type="evidence" value="ECO:0007669"/>
    <property type="project" value="TreeGrafter"/>
</dbReference>
<evidence type="ECO:0000256" key="7">
    <source>
        <dbReference type="ARBA" id="ARBA00023136"/>
    </source>
</evidence>